<comment type="caution">
    <text evidence="1">The sequence shown here is derived from an EMBL/GenBank/DDBJ whole genome shotgun (WGS) entry which is preliminary data.</text>
</comment>
<evidence type="ECO:0000313" key="1">
    <source>
        <dbReference type="EMBL" id="CAH1440613.1"/>
    </source>
</evidence>
<proteinExistence type="predicted"/>
<gene>
    <name evidence="1" type="ORF">LVIROSA_LOCUS26736</name>
</gene>
<dbReference type="Proteomes" id="UP001157418">
    <property type="component" value="Unassembled WGS sequence"/>
</dbReference>
<dbReference type="EMBL" id="CAKMRJ010005412">
    <property type="protein sequence ID" value="CAH1440613.1"/>
    <property type="molecule type" value="Genomic_DNA"/>
</dbReference>
<keyword evidence="2" id="KW-1185">Reference proteome</keyword>
<accession>A0AAU9NS74</accession>
<name>A0AAU9NS74_9ASTR</name>
<organism evidence="1 2">
    <name type="scientific">Lactuca virosa</name>
    <dbReference type="NCBI Taxonomy" id="75947"/>
    <lineage>
        <taxon>Eukaryota</taxon>
        <taxon>Viridiplantae</taxon>
        <taxon>Streptophyta</taxon>
        <taxon>Embryophyta</taxon>
        <taxon>Tracheophyta</taxon>
        <taxon>Spermatophyta</taxon>
        <taxon>Magnoliopsida</taxon>
        <taxon>eudicotyledons</taxon>
        <taxon>Gunneridae</taxon>
        <taxon>Pentapetalae</taxon>
        <taxon>asterids</taxon>
        <taxon>campanulids</taxon>
        <taxon>Asterales</taxon>
        <taxon>Asteraceae</taxon>
        <taxon>Cichorioideae</taxon>
        <taxon>Cichorieae</taxon>
        <taxon>Lactucinae</taxon>
        <taxon>Lactuca</taxon>
    </lineage>
</organism>
<sequence length="149" mass="17306">MFSFIFIRFHSRCHNQPCESRSSIHTSKCKSPRLLCVDFKKKFSIMHTDPKTSKDPQYFVSKNILVESDRYQLGVHSISRVGFVGLSRPLYLTLSHVKWIVFLGKDVSDDNKLLLSQAVDIFHIFIDCNKNASHLLLIPLLEAILFHQW</sequence>
<reference evidence="1 2" key="1">
    <citation type="submission" date="2022-01" db="EMBL/GenBank/DDBJ databases">
        <authorList>
            <person name="Xiong W."/>
            <person name="Schranz E."/>
        </authorList>
    </citation>
    <scope>NUCLEOTIDE SEQUENCE [LARGE SCALE GENOMIC DNA]</scope>
</reference>
<evidence type="ECO:0000313" key="2">
    <source>
        <dbReference type="Proteomes" id="UP001157418"/>
    </source>
</evidence>
<dbReference type="AlphaFoldDB" id="A0AAU9NS74"/>
<protein>
    <submittedName>
        <fullName evidence="1">Uncharacterized protein</fullName>
    </submittedName>
</protein>